<evidence type="ECO:0000259" key="1">
    <source>
        <dbReference type="Pfam" id="PF09937"/>
    </source>
</evidence>
<dbReference type="Pfam" id="PF09937">
    <property type="entry name" value="DUF2169"/>
    <property type="match status" value="1"/>
</dbReference>
<evidence type="ECO:0000313" key="3">
    <source>
        <dbReference type="Proteomes" id="UP000199400"/>
    </source>
</evidence>
<gene>
    <name evidence="2" type="ORF">SAMN02745121_04389</name>
</gene>
<sequence>MRQVETRPSPTVQQVSDVLPSGEPMLAVLAKRTYDVGADGRCVVADEQTPLFAAPLDDPDVPALLAADTDLHAYKPRTDVVLFGHAYGRQRARRLDVLVRVDGHRHRIAVVGPRTCSIGQGRIRFSDPLPIDKVPLSPLFAYGGRDRGAEARHGNPLRSPEWSKALGDLDPDAASPFLYPRNPVGRGYLLELDPGADDEFELPQLEDPGDLLTPERIVGDWLDNWHRMPLPHAGGWVQYDWYPRVAFSGLVPIVEFFDQPPLEVERGLVPELLADGTGRTALDFRYEIACGAPLGLQVPHLRGGEPVELHGVHPTRARWAFAVPPPPRLHTDGRDGRFNATEPVLHTMLLEPDGDRVTLVWRGCAAAKRPYHPQELETMPLRVEWRD</sequence>
<protein>
    <recommendedName>
        <fullName evidence="1">DUF2169 domain-containing protein</fullName>
    </recommendedName>
</protein>
<reference evidence="3" key="1">
    <citation type="submission" date="2016-10" db="EMBL/GenBank/DDBJ databases">
        <authorList>
            <person name="Varghese N."/>
            <person name="Submissions S."/>
        </authorList>
    </citation>
    <scope>NUCLEOTIDE SEQUENCE [LARGE SCALE GENOMIC DNA]</scope>
    <source>
        <strain evidence="3">ATCC 25963</strain>
    </source>
</reference>
<keyword evidence="3" id="KW-1185">Reference proteome</keyword>
<name>A0A1I2AVC8_9BACT</name>
<dbReference type="AlphaFoldDB" id="A0A1I2AVC8"/>
<dbReference type="STRING" id="54.SAMN02745121_04389"/>
<accession>A0A1I2AVC8</accession>
<dbReference type="EMBL" id="FOMX01000014">
    <property type="protein sequence ID" value="SFE47687.1"/>
    <property type="molecule type" value="Genomic_DNA"/>
</dbReference>
<dbReference type="RefSeq" id="WP_096332042.1">
    <property type="nucleotide sequence ID" value="NZ_FOMX01000014.1"/>
</dbReference>
<dbReference type="InterPro" id="IPR018683">
    <property type="entry name" value="DUF2169"/>
</dbReference>
<feature type="domain" description="DUF2169" evidence="1">
    <location>
        <begin position="22"/>
        <end position="362"/>
    </location>
</feature>
<proteinExistence type="predicted"/>
<dbReference type="OrthoDB" id="233093at2"/>
<organism evidence="2 3">
    <name type="scientific">Nannocystis exedens</name>
    <dbReference type="NCBI Taxonomy" id="54"/>
    <lineage>
        <taxon>Bacteria</taxon>
        <taxon>Pseudomonadati</taxon>
        <taxon>Myxococcota</taxon>
        <taxon>Polyangia</taxon>
        <taxon>Nannocystales</taxon>
        <taxon>Nannocystaceae</taxon>
        <taxon>Nannocystis</taxon>
    </lineage>
</organism>
<dbReference type="Proteomes" id="UP000199400">
    <property type="component" value="Unassembled WGS sequence"/>
</dbReference>
<evidence type="ECO:0000313" key="2">
    <source>
        <dbReference type="EMBL" id="SFE47687.1"/>
    </source>
</evidence>